<sequence length="126" mass="14716">MISSINFFTIQYTIINLCIICCLIIIICLYTDTFNNFNCFNNTLVSIIQRYQIQVPIDPNTITILNMSKQLIQVFDTDSFICKISPILQLFRISLSLFMHQDQKEREIIYGKYSIVWLDAETNPST</sequence>
<evidence type="ECO:0008006" key="4">
    <source>
        <dbReference type="Google" id="ProtNLM"/>
    </source>
</evidence>
<comment type="caution">
    <text evidence="2">The sequence shown here is derived from an EMBL/GenBank/DDBJ whole genome shotgun (WGS) entry which is preliminary data.</text>
</comment>
<dbReference type="Proteomes" id="UP000688137">
    <property type="component" value="Unassembled WGS sequence"/>
</dbReference>
<organism evidence="2 3">
    <name type="scientific">Paramecium primaurelia</name>
    <dbReference type="NCBI Taxonomy" id="5886"/>
    <lineage>
        <taxon>Eukaryota</taxon>
        <taxon>Sar</taxon>
        <taxon>Alveolata</taxon>
        <taxon>Ciliophora</taxon>
        <taxon>Intramacronucleata</taxon>
        <taxon>Oligohymenophorea</taxon>
        <taxon>Peniculida</taxon>
        <taxon>Parameciidae</taxon>
        <taxon>Paramecium</taxon>
    </lineage>
</organism>
<gene>
    <name evidence="2" type="ORF">PPRIM_AZ9-3.1.T0400237</name>
</gene>
<protein>
    <recommendedName>
        <fullName evidence="4">Transmembrane protein</fullName>
    </recommendedName>
</protein>
<keyword evidence="1" id="KW-0812">Transmembrane</keyword>
<evidence type="ECO:0000313" key="2">
    <source>
        <dbReference type="EMBL" id="CAD8067351.1"/>
    </source>
</evidence>
<accession>A0A8S1LMF8</accession>
<keyword evidence="1" id="KW-0472">Membrane</keyword>
<dbReference type="AlphaFoldDB" id="A0A8S1LMF8"/>
<proteinExistence type="predicted"/>
<evidence type="ECO:0000256" key="1">
    <source>
        <dbReference type="SAM" id="Phobius"/>
    </source>
</evidence>
<evidence type="ECO:0000313" key="3">
    <source>
        <dbReference type="Proteomes" id="UP000688137"/>
    </source>
</evidence>
<name>A0A8S1LMF8_PARPR</name>
<keyword evidence="3" id="KW-1185">Reference proteome</keyword>
<keyword evidence="1" id="KW-1133">Transmembrane helix</keyword>
<feature type="transmembrane region" description="Helical" evidence="1">
    <location>
        <begin position="12"/>
        <end position="32"/>
    </location>
</feature>
<reference evidence="2" key="1">
    <citation type="submission" date="2021-01" db="EMBL/GenBank/DDBJ databases">
        <authorList>
            <consortium name="Genoscope - CEA"/>
            <person name="William W."/>
        </authorList>
    </citation>
    <scope>NUCLEOTIDE SEQUENCE</scope>
</reference>
<dbReference type="EMBL" id="CAJJDM010000039">
    <property type="protein sequence ID" value="CAD8067351.1"/>
    <property type="molecule type" value="Genomic_DNA"/>
</dbReference>